<comment type="caution">
    <text evidence="1">The sequence shown here is derived from an EMBL/GenBank/DDBJ whole genome shotgun (WGS) entry which is preliminary data.</text>
</comment>
<dbReference type="EMBL" id="VYZN01000009">
    <property type="protein sequence ID" value="KAE9543082.1"/>
    <property type="molecule type" value="Genomic_DNA"/>
</dbReference>
<dbReference type="AlphaFoldDB" id="A0A6G0U470"/>
<evidence type="ECO:0000313" key="2">
    <source>
        <dbReference type="Proteomes" id="UP000475862"/>
    </source>
</evidence>
<proteinExistence type="predicted"/>
<reference evidence="1 2" key="1">
    <citation type="submission" date="2019-08" db="EMBL/GenBank/DDBJ databases">
        <title>The genome of the soybean aphid Biotype 1, its phylome, world population structure and adaptation to the North American continent.</title>
        <authorList>
            <person name="Giordano R."/>
            <person name="Donthu R.K."/>
            <person name="Hernandez A.G."/>
            <person name="Wright C.L."/>
            <person name="Zimin A.V."/>
        </authorList>
    </citation>
    <scope>NUCLEOTIDE SEQUENCE [LARGE SCALE GENOMIC DNA]</scope>
    <source>
        <tissue evidence="1">Whole aphids</tissue>
    </source>
</reference>
<protein>
    <submittedName>
        <fullName evidence="1">Uncharacterized protein</fullName>
    </submittedName>
</protein>
<evidence type="ECO:0000313" key="1">
    <source>
        <dbReference type="EMBL" id="KAE9543082.1"/>
    </source>
</evidence>
<keyword evidence="2" id="KW-1185">Reference proteome</keyword>
<sequence>MAIAVLIYTCAGEMDIYVDVDLPFQRCQFGDVRTVANRNRVLQKKHSAMIYTYHQNHLDTGKTMGCDAKSNILRFTLYNSLNLLCVQLAIHKSQWFTSSIDYTVFIVYLLEFPVFLLWHGPLGYQNYIEILMQIVKLKAIIDNEIDQRWHYGSVIVNEFKRVINWLHRKLTLDCRRSVLAHEHLKHVGGVVEHDRPLINNKQTSGLSNF</sequence>
<gene>
    <name evidence="1" type="ORF">AGLY_002993</name>
</gene>
<organism evidence="1 2">
    <name type="scientific">Aphis glycines</name>
    <name type="common">Soybean aphid</name>
    <dbReference type="NCBI Taxonomy" id="307491"/>
    <lineage>
        <taxon>Eukaryota</taxon>
        <taxon>Metazoa</taxon>
        <taxon>Ecdysozoa</taxon>
        <taxon>Arthropoda</taxon>
        <taxon>Hexapoda</taxon>
        <taxon>Insecta</taxon>
        <taxon>Pterygota</taxon>
        <taxon>Neoptera</taxon>
        <taxon>Paraneoptera</taxon>
        <taxon>Hemiptera</taxon>
        <taxon>Sternorrhyncha</taxon>
        <taxon>Aphidomorpha</taxon>
        <taxon>Aphidoidea</taxon>
        <taxon>Aphididae</taxon>
        <taxon>Aphidini</taxon>
        <taxon>Aphis</taxon>
        <taxon>Aphis</taxon>
    </lineage>
</organism>
<name>A0A6G0U470_APHGL</name>
<accession>A0A6G0U470</accession>
<dbReference type="Proteomes" id="UP000475862">
    <property type="component" value="Unassembled WGS sequence"/>
</dbReference>